<dbReference type="EMBL" id="GG679081">
    <property type="protein sequence ID" value="EER08370.1"/>
    <property type="molecule type" value="Genomic_DNA"/>
</dbReference>
<proteinExistence type="predicted"/>
<dbReference type="GeneID" id="9041234"/>
<evidence type="ECO:0000313" key="1">
    <source>
        <dbReference type="EMBL" id="EER08370.1"/>
    </source>
</evidence>
<dbReference type="PANTHER" id="PTHR38899:SF1">
    <property type="entry name" value="PROTEIN KINASE"/>
    <property type="match status" value="1"/>
</dbReference>
<dbReference type="InParanoid" id="C5L4D3"/>
<dbReference type="OrthoDB" id="437141at2759"/>
<keyword evidence="2" id="KW-1185">Reference proteome</keyword>
<accession>C5L4D3</accession>
<organism evidence="2">
    <name type="scientific">Perkinsus marinus (strain ATCC 50983 / TXsc)</name>
    <dbReference type="NCBI Taxonomy" id="423536"/>
    <lineage>
        <taxon>Eukaryota</taxon>
        <taxon>Sar</taxon>
        <taxon>Alveolata</taxon>
        <taxon>Perkinsozoa</taxon>
        <taxon>Perkinsea</taxon>
        <taxon>Perkinsida</taxon>
        <taxon>Perkinsidae</taxon>
        <taxon>Perkinsus</taxon>
    </lineage>
</organism>
<dbReference type="AlphaFoldDB" id="C5L4D3"/>
<protein>
    <recommendedName>
        <fullName evidence="3">Apicomplexan-conserved protein</fullName>
    </recommendedName>
</protein>
<sequence>MFSQMDVAAPPESNGCLTFRKCFEIGYSPALKEKQQFPLPFERNDNLSATRLDVPLNSAKLLAQRLTPNGGSIYSNHSHDRLHPRSLAQKHRSRSSHCLLSFTRKFAVPAVAASRSSPYVGYFLKHGKRPVEGDKVSNSQSMTVARMSTVAMGAAERFLSWMLMTSSGLPYAEMAKIHHRVHSRRQHTCTNSILRKSNSCKKAQRVSYSSETRKIYGIDSYVNGKKCNNVVADLDVKEEGNLLEEGGKKSASAVEEAPAKRRDDYIFEAPTSRCVVASTPTVGTNTGRSVSITGRKRRRQSQAADYFVDVDIRVQLGGKAYRTRVNMFPKGRLLSQIKKFMMKEAHLRECSVREQPWVVLGHSGVTEAELDPDAPAEIAAEYEYLLTLIRRVSMLEILSSRRTSYRRTLQQRAQGCAMRIRKIMSRAGASGVTVFDWDDTLFPSFVICSRPVMTMELWNELQELARVVEELLKCCLQVGTVVIVTNSEEGWVEYSAQTYFPSLTKVLRQCRIISARTTYEEQYPEDQYADTSSLWKLLAFALLWIEFKPSQLISIGDSVKERQACLKAAAASTYHCLPKSVKLVSAPSCKTLIRELTILREAFQDLFMFNSPVDVSFDGEHWQLQSDYSADL</sequence>
<dbReference type="RefSeq" id="XP_002776554.1">
    <property type="nucleotide sequence ID" value="XM_002776508.1"/>
</dbReference>
<evidence type="ECO:0008006" key="3">
    <source>
        <dbReference type="Google" id="ProtNLM"/>
    </source>
</evidence>
<reference evidence="1 2" key="1">
    <citation type="submission" date="2008-07" db="EMBL/GenBank/DDBJ databases">
        <authorList>
            <person name="El-Sayed N."/>
            <person name="Caler E."/>
            <person name="Inman J."/>
            <person name="Amedeo P."/>
            <person name="Hass B."/>
            <person name="Wortman J."/>
        </authorList>
    </citation>
    <scope>NUCLEOTIDE SEQUENCE [LARGE SCALE GENOMIC DNA]</scope>
    <source>
        <strain evidence="2">ATCC 50983 / TXsc</strain>
    </source>
</reference>
<evidence type="ECO:0000313" key="2">
    <source>
        <dbReference type="Proteomes" id="UP000007800"/>
    </source>
</evidence>
<gene>
    <name evidence="1" type="ORF">Pmar_PMAR000409</name>
</gene>
<name>C5L4D3_PERM5</name>
<dbReference type="Proteomes" id="UP000007800">
    <property type="component" value="Unassembled WGS sequence"/>
</dbReference>
<dbReference type="PANTHER" id="PTHR38899">
    <property type="entry name" value="DOMAIN OOKINETE PROTEIN, PUTATIVE-RELATED"/>
    <property type="match status" value="1"/>
</dbReference>